<dbReference type="PRINTS" id="PR00368">
    <property type="entry name" value="FADPNR"/>
</dbReference>
<evidence type="ECO:0000256" key="6">
    <source>
        <dbReference type="ARBA" id="ARBA00022723"/>
    </source>
</evidence>
<comment type="caution">
    <text evidence="12">The sequence shown here is derived from an EMBL/GenBank/DDBJ whole genome shotgun (WGS) entry which is preliminary data.</text>
</comment>
<reference evidence="12 13" key="1">
    <citation type="submission" date="2021-03" db="EMBL/GenBank/DDBJ databases">
        <title>Sequencing the genomes of 1000 actinobacteria strains.</title>
        <authorList>
            <person name="Klenk H.-P."/>
        </authorList>
    </citation>
    <scope>NUCLEOTIDE SEQUENCE [LARGE SCALE GENOMIC DNA]</scope>
    <source>
        <strain evidence="12 13">DSM 45256</strain>
    </source>
</reference>
<evidence type="ECO:0000313" key="12">
    <source>
        <dbReference type="EMBL" id="MBP2366223.1"/>
    </source>
</evidence>
<evidence type="ECO:0000256" key="5">
    <source>
        <dbReference type="ARBA" id="ARBA00022643"/>
    </source>
</evidence>
<protein>
    <submittedName>
        <fullName evidence="12">2,4-dienoyl-CoA reductase (NADPH2)</fullName>
        <ecNumber evidence="12">1.3.1.34</ecNumber>
    </submittedName>
</protein>
<keyword evidence="4" id="KW-0285">Flavoprotein</keyword>
<evidence type="ECO:0000256" key="9">
    <source>
        <dbReference type="ARBA" id="ARBA00023014"/>
    </source>
</evidence>
<dbReference type="PRINTS" id="PR00411">
    <property type="entry name" value="PNDRDTASEI"/>
</dbReference>
<dbReference type="InterPro" id="IPR051793">
    <property type="entry name" value="NADH:flavin_oxidoreductase"/>
</dbReference>
<comment type="similarity">
    <text evidence="3">In the N-terminal section; belongs to the NADH:flavin oxidoreductase/NADH oxidase family.</text>
</comment>
<dbReference type="InterPro" id="IPR023753">
    <property type="entry name" value="FAD/NAD-binding_dom"/>
</dbReference>
<dbReference type="Gene3D" id="3.40.50.720">
    <property type="entry name" value="NAD(P)-binding Rossmann-like Domain"/>
    <property type="match status" value="1"/>
</dbReference>
<dbReference type="GO" id="GO:0008670">
    <property type="term" value="F:2,4-dienoyl-CoA reductase (NADPH) activity"/>
    <property type="evidence" value="ECO:0007669"/>
    <property type="project" value="UniProtKB-EC"/>
</dbReference>
<evidence type="ECO:0000259" key="11">
    <source>
        <dbReference type="Pfam" id="PF07992"/>
    </source>
</evidence>
<dbReference type="InterPro" id="IPR013785">
    <property type="entry name" value="Aldolase_TIM"/>
</dbReference>
<evidence type="ECO:0000313" key="13">
    <source>
        <dbReference type="Proteomes" id="UP001519295"/>
    </source>
</evidence>
<evidence type="ECO:0000256" key="2">
    <source>
        <dbReference type="ARBA" id="ARBA00001966"/>
    </source>
</evidence>
<dbReference type="PANTHER" id="PTHR42917:SF2">
    <property type="entry name" value="2,4-DIENOYL-COA REDUCTASE [(2E)-ENOYL-COA-PRODUCING]"/>
    <property type="match status" value="1"/>
</dbReference>
<dbReference type="PANTHER" id="PTHR42917">
    <property type="entry name" value="2,4-DIENOYL-COA REDUCTASE"/>
    <property type="match status" value="1"/>
</dbReference>
<proteinExistence type="inferred from homology"/>
<dbReference type="Gene3D" id="3.20.20.70">
    <property type="entry name" value="Aldolase class I"/>
    <property type="match status" value="1"/>
</dbReference>
<name>A0ABS4VQM2_9PSEU</name>
<evidence type="ECO:0000256" key="4">
    <source>
        <dbReference type="ARBA" id="ARBA00022630"/>
    </source>
</evidence>
<accession>A0ABS4VQM2</accession>
<dbReference type="SUPFAM" id="SSF51395">
    <property type="entry name" value="FMN-linked oxidoreductases"/>
    <property type="match status" value="1"/>
</dbReference>
<evidence type="ECO:0000259" key="10">
    <source>
        <dbReference type="Pfam" id="PF00724"/>
    </source>
</evidence>
<evidence type="ECO:0000256" key="7">
    <source>
        <dbReference type="ARBA" id="ARBA00023002"/>
    </source>
</evidence>
<dbReference type="InterPro" id="IPR001155">
    <property type="entry name" value="OxRdtase_FMN_N"/>
</dbReference>
<dbReference type="Pfam" id="PF00724">
    <property type="entry name" value="Oxidored_FMN"/>
    <property type="match status" value="1"/>
</dbReference>
<comment type="cofactor">
    <cofactor evidence="2">
        <name>[4Fe-4S] cluster</name>
        <dbReference type="ChEBI" id="CHEBI:49883"/>
    </cofactor>
</comment>
<dbReference type="RefSeq" id="WP_210026243.1">
    <property type="nucleotide sequence ID" value="NZ_JAGINU010000001.1"/>
</dbReference>
<evidence type="ECO:0000256" key="8">
    <source>
        <dbReference type="ARBA" id="ARBA00023004"/>
    </source>
</evidence>
<gene>
    <name evidence="12" type="ORF">JOF36_001919</name>
</gene>
<keyword evidence="7 12" id="KW-0560">Oxidoreductase</keyword>
<keyword evidence="8" id="KW-0408">Iron</keyword>
<organism evidence="12 13">
    <name type="scientific">Pseudonocardia parietis</name>
    <dbReference type="NCBI Taxonomy" id="570936"/>
    <lineage>
        <taxon>Bacteria</taxon>
        <taxon>Bacillati</taxon>
        <taxon>Actinomycetota</taxon>
        <taxon>Actinomycetes</taxon>
        <taxon>Pseudonocardiales</taxon>
        <taxon>Pseudonocardiaceae</taxon>
        <taxon>Pseudonocardia</taxon>
    </lineage>
</organism>
<keyword evidence="5" id="KW-0288">FMN</keyword>
<comment type="cofactor">
    <cofactor evidence="1">
        <name>FMN</name>
        <dbReference type="ChEBI" id="CHEBI:58210"/>
    </cofactor>
</comment>
<dbReference type="Gene3D" id="3.50.50.60">
    <property type="entry name" value="FAD/NAD(P)-binding domain"/>
    <property type="match status" value="1"/>
</dbReference>
<dbReference type="Proteomes" id="UP001519295">
    <property type="component" value="Unassembled WGS sequence"/>
</dbReference>
<feature type="domain" description="NADH:flavin oxidoreductase/NADH oxidase N-terminal" evidence="10">
    <location>
        <begin position="18"/>
        <end position="337"/>
    </location>
</feature>
<feature type="domain" description="FAD/NAD(P)-binding" evidence="11">
    <location>
        <begin position="389"/>
        <end position="616"/>
    </location>
</feature>
<dbReference type="InterPro" id="IPR036188">
    <property type="entry name" value="FAD/NAD-bd_sf"/>
</dbReference>
<dbReference type="Pfam" id="PF07992">
    <property type="entry name" value="Pyr_redox_2"/>
    <property type="match status" value="1"/>
</dbReference>
<dbReference type="SUPFAM" id="SSF51905">
    <property type="entry name" value="FAD/NAD(P)-binding domain"/>
    <property type="match status" value="1"/>
</dbReference>
<evidence type="ECO:0000256" key="3">
    <source>
        <dbReference type="ARBA" id="ARBA00011048"/>
    </source>
</evidence>
<sequence>MSAAVVRYPHLASGLSRGRLRLKNRVVFPGHQTLMSSEGVVGDQMYRYYLERAKGGTGAIVVEGAAIHPTAPKFPEYLLAYDEKIIPSLDRLADGLHEHDCAVWVQLAHSGSRMPSLDSFHALWAPSDVRSAISPEIPHSMTEAQIQELLDGYEQAARVVGRSRVDGAEFHSAHEYLPVQFLSPVNNRRTDRWGGSLENRMRFLLEGLRRTRAGLGDEKVLGLRLNGDDLRADGLHSDDYVEIARRVAETGLIDYLSVSAGTSADNHLIVPPMDVEHGVFVPFAAAIRTVVDVPVIAVGRIKDPDHAERILESGEADVVAVTRSQIADPEWVNKVQHAPETARPCIGCNQGCFGNLYLTRHLTCSVNPAVGREADLGLGTAAPAAERLRVAVVGGGPAGMETAVVAAGRGHDVVLFEARDALGGQVPVASSTAARAELAEIVEYQAAELKRLGVDIRLGVRAAAGSFAGFDAVVVATGSAPRDTALEVDGGRVLDPVAALAARDEDWAGRRVVVVDEVGHFPAYLPAEVLADAGAEVVVSTPKLSAGSGLDSATMMTMHRRLARKGVEFLVHAAATRVVPGAVHFTDTLSGIGFDRPADVVVVAGGNRARDELATELDHPRVLLVGDANAPRTITEAVREGRLAGRSL</sequence>
<keyword evidence="6" id="KW-0479">Metal-binding</keyword>
<evidence type="ECO:0000256" key="1">
    <source>
        <dbReference type="ARBA" id="ARBA00001917"/>
    </source>
</evidence>
<keyword evidence="13" id="KW-1185">Reference proteome</keyword>
<dbReference type="EMBL" id="JAGINU010000001">
    <property type="protein sequence ID" value="MBP2366223.1"/>
    <property type="molecule type" value="Genomic_DNA"/>
</dbReference>
<dbReference type="EC" id="1.3.1.34" evidence="12"/>
<keyword evidence="9" id="KW-0411">Iron-sulfur</keyword>